<dbReference type="AlphaFoldDB" id="A0A7X0RTZ9"/>
<keyword evidence="6" id="KW-1185">Reference proteome</keyword>
<dbReference type="InterPro" id="IPR036291">
    <property type="entry name" value="NAD(P)-bd_dom_sf"/>
</dbReference>
<dbReference type="SUPFAM" id="SSF51735">
    <property type="entry name" value="NAD(P)-binding Rossmann-fold domains"/>
    <property type="match status" value="1"/>
</dbReference>
<keyword evidence="3" id="KW-0560">Oxidoreductase</keyword>
<dbReference type="EMBL" id="JACJVP010000025">
    <property type="protein sequence ID" value="MBB6672124.1"/>
    <property type="molecule type" value="Genomic_DNA"/>
</dbReference>
<dbReference type="GO" id="GO:0016491">
    <property type="term" value="F:oxidoreductase activity"/>
    <property type="evidence" value="ECO:0007669"/>
    <property type="project" value="UniProtKB-KW"/>
</dbReference>
<evidence type="ECO:0000256" key="3">
    <source>
        <dbReference type="ARBA" id="ARBA00023002"/>
    </source>
</evidence>
<proteinExistence type="inferred from homology"/>
<dbReference type="PRINTS" id="PR00081">
    <property type="entry name" value="GDHRDH"/>
</dbReference>
<evidence type="ECO:0000256" key="4">
    <source>
        <dbReference type="RuleBase" id="RU000363"/>
    </source>
</evidence>
<comment type="similarity">
    <text evidence="1 4">Belongs to the short-chain dehydrogenases/reductases (SDR) family.</text>
</comment>
<dbReference type="InterPro" id="IPR002347">
    <property type="entry name" value="SDR_fam"/>
</dbReference>
<dbReference type="RefSeq" id="WP_185143605.1">
    <property type="nucleotide sequence ID" value="NZ_JACJVP010000025.1"/>
</dbReference>
<evidence type="ECO:0000313" key="5">
    <source>
        <dbReference type="EMBL" id="MBB6672124.1"/>
    </source>
</evidence>
<dbReference type="Proteomes" id="UP000547209">
    <property type="component" value="Unassembled WGS sequence"/>
</dbReference>
<dbReference type="Gene3D" id="3.40.50.720">
    <property type="entry name" value="NAD(P)-binding Rossmann-like Domain"/>
    <property type="match status" value="1"/>
</dbReference>
<comment type="caution">
    <text evidence="5">The sequence shown here is derived from an EMBL/GenBank/DDBJ whole genome shotgun (WGS) entry which is preliminary data.</text>
</comment>
<keyword evidence="2" id="KW-0521">NADP</keyword>
<dbReference type="PANTHER" id="PTHR43963:SF6">
    <property type="entry name" value="CHAIN DEHYDROGENASE FAMILY PROTEIN, PUTATIVE (AFU_ORTHOLOGUE AFUA_3G15350)-RELATED"/>
    <property type="match status" value="1"/>
</dbReference>
<sequence length="260" mass="28395">MNNKTKQVSSRIALVTGANRGIGREIAYQLALKGLHVLIGCRDEDKGRNTVEELRREGLAVELQIVDVNDIESVRMMAETLNRQYGRLDVLVNNAGILRDHGVSVLDVEESVIKETLETNYFGALRMIQAAIPLMKEHKYGRIVNLSSGLGAFEVMQRQGFLGLNGSTSSYRISKTMLNALTCLVAQDVAEMGIKVNAACPGRVQTEMGRSTATASQTMAEGLPAPVTVAEGADTAVWLATLDDEGPNGRFFRERRLAAW</sequence>
<organism evidence="5 6">
    <name type="scientific">Cohnella nanjingensis</name>
    <dbReference type="NCBI Taxonomy" id="1387779"/>
    <lineage>
        <taxon>Bacteria</taxon>
        <taxon>Bacillati</taxon>
        <taxon>Bacillota</taxon>
        <taxon>Bacilli</taxon>
        <taxon>Bacillales</taxon>
        <taxon>Paenibacillaceae</taxon>
        <taxon>Cohnella</taxon>
    </lineage>
</organism>
<accession>A0A7X0RTZ9</accession>
<dbReference type="PRINTS" id="PR00080">
    <property type="entry name" value="SDRFAMILY"/>
</dbReference>
<evidence type="ECO:0000256" key="2">
    <source>
        <dbReference type="ARBA" id="ARBA00022857"/>
    </source>
</evidence>
<dbReference type="PANTHER" id="PTHR43963">
    <property type="entry name" value="CARBONYL REDUCTASE 1-RELATED"/>
    <property type="match status" value="1"/>
</dbReference>
<gene>
    <name evidence="5" type="ORF">H7C19_15705</name>
</gene>
<protein>
    <submittedName>
        <fullName evidence="5">SDR family NAD(P)-dependent oxidoreductase</fullName>
    </submittedName>
</protein>
<reference evidence="5 6" key="1">
    <citation type="submission" date="2020-08" db="EMBL/GenBank/DDBJ databases">
        <title>Cohnella phylogeny.</title>
        <authorList>
            <person name="Dunlap C."/>
        </authorList>
    </citation>
    <scope>NUCLEOTIDE SEQUENCE [LARGE SCALE GENOMIC DNA]</scope>
    <source>
        <strain evidence="5 6">DSM 28246</strain>
    </source>
</reference>
<evidence type="ECO:0000313" key="6">
    <source>
        <dbReference type="Proteomes" id="UP000547209"/>
    </source>
</evidence>
<dbReference type="Pfam" id="PF00106">
    <property type="entry name" value="adh_short"/>
    <property type="match status" value="1"/>
</dbReference>
<evidence type="ECO:0000256" key="1">
    <source>
        <dbReference type="ARBA" id="ARBA00006484"/>
    </source>
</evidence>
<name>A0A7X0RTZ9_9BACL</name>